<dbReference type="InterPro" id="IPR020904">
    <property type="entry name" value="Sc_DH/Rdtase_CS"/>
</dbReference>
<sequence>MTHNAHRFAGATVIVTGAGSGIGRATAERLAAEECRVVAVDVSAERLAHLEQEVDGDIVTLATDITDPASTAAILELAGDRIDGLANVAGIMDGFEPTADIADATWERVMAVNVTAMMRLTRAVLPGMLAREQGSIVNVGSEAGLRGSAAGTPYTTSKHAVNGLTVSTAFFYTPRGVRCNAVAPGPVATNIEAPFRSEWAQARLGPFFQTNLPAVARPEQLAAAITWLLSDDASNVSGAIIPVDGGWAAI</sequence>
<comment type="caution">
    <text evidence="4">The sequence shown here is derived from an EMBL/GenBank/DDBJ whole genome shotgun (WGS) entry which is preliminary data.</text>
</comment>
<dbReference type="PRINTS" id="PR00081">
    <property type="entry name" value="GDHRDH"/>
</dbReference>
<dbReference type="EC" id="1.1.1.-" evidence="4"/>
<dbReference type="Gene3D" id="3.40.50.720">
    <property type="entry name" value="NAD(P)-binding Rossmann-like Domain"/>
    <property type="match status" value="1"/>
</dbReference>
<comment type="similarity">
    <text evidence="1 3">Belongs to the short-chain dehydrogenases/reductases (SDR) family.</text>
</comment>
<proteinExistence type="inferred from homology"/>
<keyword evidence="2 4" id="KW-0560">Oxidoreductase</keyword>
<evidence type="ECO:0000313" key="4">
    <source>
        <dbReference type="EMBL" id="MFD0789282.1"/>
    </source>
</evidence>
<dbReference type="InterPro" id="IPR002347">
    <property type="entry name" value="SDR_fam"/>
</dbReference>
<dbReference type="Pfam" id="PF00106">
    <property type="entry name" value="adh_short"/>
    <property type="match status" value="1"/>
</dbReference>
<reference evidence="5" key="1">
    <citation type="journal article" date="2019" name="Int. J. Syst. Evol. Microbiol.">
        <title>The Global Catalogue of Microorganisms (GCM) 10K type strain sequencing project: providing services to taxonomists for standard genome sequencing and annotation.</title>
        <authorList>
            <consortium name="The Broad Institute Genomics Platform"/>
            <consortium name="The Broad Institute Genome Sequencing Center for Infectious Disease"/>
            <person name="Wu L."/>
            <person name="Ma J."/>
        </authorList>
    </citation>
    <scope>NUCLEOTIDE SEQUENCE [LARGE SCALE GENOMIC DNA]</scope>
    <source>
        <strain evidence="5">CCUG 54523</strain>
    </source>
</reference>
<organism evidence="4 5">
    <name type="scientific">Microbacterium insulae</name>
    <dbReference type="NCBI Taxonomy" id="483014"/>
    <lineage>
        <taxon>Bacteria</taxon>
        <taxon>Bacillati</taxon>
        <taxon>Actinomycetota</taxon>
        <taxon>Actinomycetes</taxon>
        <taxon>Micrococcales</taxon>
        <taxon>Microbacteriaceae</taxon>
        <taxon>Microbacterium</taxon>
    </lineage>
</organism>
<name>A0ABW3AEJ8_9MICO</name>
<evidence type="ECO:0000256" key="1">
    <source>
        <dbReference type="ARBA" id="ARBA00006484"/>
    </source>
</evidence>
<accession>A0ABW3AEJ8</accession>
<dbReference type="CDD" id="cd05233">
    <property type="entry name" value="SDR_c"/>
    <property type="match status" value="1"/>
</dbReference>
<evidence type="ECO:0000256" key="2">
    <source>
        <dbReference type="ARBA" id="ARBA00023002"/>
    </source>
</evidence>
<evidence type="ECO:0000313" key="5">
    <source>
        <dbReference type="Proteomes" id="UP001597055"/>
    </source>
</evidence>
<dbReference type="RefSeq" id="WP_204980169.1">
    <property type="nucleotide sequence ID" value="NZ_JBHTII010000001.1"/>
</dbReference>
<keyword evidence="5" id="KW-1185">Reference proteome</keyword>
<dbReference type="InterPro" id="IPR036291">
    <property type="entry name" value="NAD(P)-bd_dom_sf"/>
</dbReference>
<dbReference type="Proteomes" id="UP001597055">
    <property type="component" value="Unassembled WGS sequence"/>
</dbReference>
<dbReference type="PANTHER" id="PTHR43477">
    <property type="entry name" value="DIHYDROANTICAPSIN 7-DEHYDROGENASE"/>
    <property type="match status" value="1"/>
</dbReference>
<dbReference type="SUPFAM" id="SSF51735">
    <property type="entry name" value="NAD(P)-binding Rossmann-fold domains"/>
    <property type="match status" value="1"/>
</dbReference>
<gene>
    <name evidence="4" type="ORF">ACFQ0P_02645</name>
</gene>
<protein>
    <submittedName>
        <fullName evidence="4">SDR family NAD(P)-dependent oxidoreductase</fullName>
        <ecNumber evidence="4">1.1.1.-</ecNumber>
    </submittedName>
</protein>
<dbReference type="EMBL" id="JBHTII010000001">
    <property type="protein sequence ID" value="MFD0789282.1"/>
    <property type="molecule type" value="Genomic_DNA"/>
</dbReference>
<evidence type="ECO:0000256" key="3">
    <source>
        <dbReference type="RuleBase" id="RU000363"/>
    </source>
</evidence>
<dbReference type="PROSITE" id="PS00061">
    <property type="entry name" value="ADH_SHORT"/>
    <property type="match status" value="1"/>
</dbReference>
<dbReference type="PANTHER" id="PTHR43477:SF1">
    <property type="entry name" value="DIHYDROANTICAPSIN 7-DEHYDROGENASE"/>
    <property type="match status" value="1"/>
</dbReference>
<dbReference type="PRINTS" id="PR00080">
    <property type="entry name" value="SDRFAMILY"/>
</dbReference>
<dbReference type="InterPro" id="IPR051122">
    <property type="entry name" value="SDR_DHRS6-like"/>
</dbReference>
<dbReference type="GO" id="GO:0016491">
    <property type="term" value="F:oxidoreductase activity"/>
    <property type="evidence" value="ECO:0007669"/>
    <property type="project" value="UniProtKB-KW"/>
</dbReference>